<evidence type="ECO:0000313" key="1">
    <source>
        <dbReference type="EMBL" id="GMG32443.1"/>
    </source>
</evidence>
<protein>
    <submittedName>
        <fullName evidence="1">Unnamed protein product</fullName>
    </submittedName>
</protein>
<gene>
    <name evidence="1" type="ORF">Amon01_000413200</name>
</gene>
<sequence length="177" mass="19955">MSLSDTSLKHLLFTTKRASISRVFINRAASFNSTGIFTSFAQLAPFNLKLIYSTDSGEISSRQYNVLRTILGSRVIKEKFSDASMGAILKTNVYDYRVLNKEKFDGFKVRLLGVASDSIELKLKKKSEDDATGELYGRGFNLGKLASTDSVDDEYWMKLDVHGKFGNDGCFYQYIYD</sequence>
<dbReference type="OrthoDB" id="4138492at2759"/>
<accession>A0A9W7DFJ5</accession>
<reference evidence="1" key="1">
    <citation type="submission" date="2023-04" db="EMBL/GenBank/DDBJ databases">
        <title>Ambrosiozyma monospora NBRC 1965.</title>
        <authorList>
            <person name="Ichikawa N."/>
            <person name="Sato H."/>
            <person name="Tonouchi N."/>
        </authorList>
    </citation>
    <scope>NUCLEOTIDE SEQUENCE</scope>
    <source>
        <strain evidence="1">NBRC 1965</strain>
    </source>
</reference>
<proteinExistence type="predicted"/>
<dbReference type="Proteomes" id="UP001165063">
    <property type="component" value="Unassembled WGS sequence"/>
</dbReference>
<comment type="caution">
    <text evidence="1">The sequence shown here is derived from an EMBL/GenBank/DDBJ whole genome shotgun (WGS) entry which is preliminary data.</text>
</comment>
<dbReference type="EMBL" id="BSXU01001928">
    <property type="protein sequence ID" value="GMG32443.1"/>
    <property type="molecule type" value="Genomic_DNA"/>
</dbReference>
<name>A0A9W7DFJ5_AMBMO</name>
<keyword evidence="2" id="KW-1185">Reference proteome</keyword>
<dbReference type="AlphaFoldDB" id="A0A9W7DFJ5"/>
<organism evidence="1 2">
    <name type="scientific">Ambrosiozyma monospora</name>
    <name type="common">Yeast</name>
    <name type="synonym">Endomycopsis monosporus</name>
    <dbReference type="NCBI Taxonomy" id="43982"/>
    <lineage>
        <taxon>Eukaryota</taxon>
        <taxon>Fungi</taxon>
        <taxon>Dikarya</taxon>
        <taxon>Ascomycota</taxon>
        <taxon>Saccharomycotina</taxon>
        <taxon>Pichiomycetes</taxon>
        <taxon>Pichiales</taxon>
        <taxon>Pichiaceae</taxon>
        <taxon>Ambrosiozyma</taxon>
    </lineage>
</organism>
<evidence type="ECO:0000313" key="2">
    <source>
        <dbReference type="Proteomes" id="UP001165063"/>
    </source>
</evidence>